<dbReference type="OrthoDB" id="5797260at2"/>
<dbReference type="KEGG" id="wma:WM2015_2395"/>
<dbReference type="InterPro" id="IPR052514">
    <property type="entry name" value="SAM-dependent_MTase"/>
</dbReference>
<sequence>MLKHLARAIYASIPFKPAAMHALRRVWRPPERIYRHFHFCGPFSLDMPNGASLQLQHFGNQVENDLFWAGFGAGWERTSLLTWLWLIRDATTIIDIGANTGVYALSAQAARPESVVIAVEPLSRVYKRLLHNISLNGFRTRAFNVALSNHSCNVLLFDPGGSHAYSASLNPKMLGADMEAVSVQALRLDDLLETENVGSVQVMKIDVEMHEPEVIEGASRCIERDQPAMLIEILNETIGMRLAAALPGYVFYQIDERLEMTDKPGNLAGRNYLLLPQHDLRVNELGEIADIRSLCDWS</sequence>
<name>A0A0K0XYQ7_9GAMM</name>
<dbReference type="NCBIfam" id="TIGR01444">
    <property type="entry name" value="fkbM_fam"/>
    <property type="match status" value="1"/>
</dbReference>
<organism evidence="1 2">
    <name type="scientific">Wenzhouxiangella marina</name>
    <dbReference type="NCBI Taxonomy" id="1579979"/>
    <lineage>
        <taxon>Bacteria</taxon>
        <taxon>Pseudomonadati</taxon>
        <taxon>Pseudomonadota</taxon>
        <taxon>Gammaproteobacteria</taxon>
        <taxon>Chromatiales</taxon>
        <taxon>Wenzhouxiangellaceae</taxon>
        <taxon>Wenzhouxiangella</taxon>
    </lineage>
</organism>
<dbReference type="PANTHER" id="PTHR34203:SF15">
    <property type="entry name" value="SLL1173 PROTEIN"/>
    <property type="match status" value="1"/>
</dbReference>
<dbReference type="Pfam" id="PF05050">
    <property type="entry name" value="Methyltransf_21"/>
    <property type="match status" value="1"/>
</dbReference>
<dbReference type="EMBL" id="CP012154">
    <property type="protein sequence ID" value="AKS42757.1"/>
    <property type="molecule type" value="Genomic_DNA"/>
</dbReference>
<dbReference type="InterPro" id="IPR006342">
    <property type="entry name" value="FkbM_mtfrase"/>
</dbReference>
<dbReference type="RefSeq" id="WP_082169702.1">
    <property type="nucleotide sequence ID" value="NZ_CP012154.1"/>
</dbReference>
<evidence type="ECO:0000313" key="1">
    <source>
        <dbReference type="EMBL" id="AKS42757.1"/>
    </source>
</evidence>
<evidence type="ECO:0000313" key="2">
    <source>
        <dbReference type="Proteomes" id="UP000066624"/>
    </source>
</evidence>
<dbReference type="AlphaFoldDB" id="A0A0K0XYQ7"/>
<dbReference type="Proteomes" id="UP000066624">
    <property type="component" value="Chromosome"/>
</dbReference>
<dbReference type="Gene3D" id="3.40.50.150">
    <property type="entry name" value="Vaccinia Virus protein VP39"/>
    <property type="match status" value="1"/>
</dbReference>
<accession>A0A0K0XYQ7</accession>
<dbReference type="SUPFAM" id="SSF53335">
    <property type="entry name" value="S-adenosyl-L-methionine-dependent methyltransferases"/>
    <property type="match status" value="1"/>
</dbReference>
<keyword evidence="2" id="KW-1185">Reference proteome</keyword>
<gene>
    <name evidence="1" type="ORF">WM2015_2395</name>
</gene>
<dbReference type="PANTHER" id="PTHR34203">
    <property type="entry name" value="METHYLTRANSFERASE, FKBM FAMILY PROTEIN"/>
    <property type="match status" value="1"/>
</dbReference>
<reference evidence="1 2" key="1">
    <citation type="submission" date="2015-07" db="EMBL/GenBank/DDBJ databases">
        <authorList>
            <person name="Noorani M."/>
        </authorList>
    </citation>
    <scope>NUCLEOTIDE SEQUENCE [LARGE SCALE GENOMIC DNA]</scope>
    <source>
        <strain evidence="1 2">KCTC 42284</strain>
    </source>
</reference>
<dbReference type="InterPro" id="IPR029063">
    <property type="entry name" value="SAM-dependent_MTases_sf"/>
</dbReference>
<protein>
    <submittedName>
        <fullName evidence="1">Uncharacterized protein</fullName>
    </submittedName>
</protein>
<proteinExistence type="predicted"/>